<dbReference type="PANTHER" id="PTHR30193:SF37">
    <property type="entry name" value="INNER MEMBRANE ABC TRANSPORTER PERMEASE PROTEIN YCJO"/>
    <property type="match status" value="1"/>
</dbReference>
<comment type="subcellular location">
    <subcellularLocation>
        <location evidence="1 7">Cell membrane</location>
        <topology evidence="1 7">Multi-pass membrane protein</topology>
    </subcellularLocation>
</comment>
<dbReference type="STRING" id="1469647.BC351_39350"/>
<dbReference type="EMBL" id="MBTG01000052">
    <property type="protein sequence ID" value="OPH47877.1"/>
    <property type="molecule type" value="Genomic_DNA"/>
</dbReference>
<accession>A0A1V4HA93</accession>
<dbReference type="Gene3D" id="1.10.3720.10">
    <property type="entry name" value="MetI-like"/>
    <property type="match status" value="1"/>
</dbReference>
<comment type="caution">
    <text evidence="9">The sequence shown here is derived from an EMBL/GenBank/DDBJ whole genome shotgun (WGS) entry which is preliminary data.</text>
</comment>
<reference evidence="10" key="1">
    <citation type="submission" date="2016-07" db="EMBL/GenBank/DDBJ databases">
        <authorList>
            <person name="Florea S."/>
            <person name="Webb J.S."/>
            <person name="Jaromczyk J."/>
            <person name="Schardl C.L."/>
        </authorList>
    </citation>
    <scope>NUCLEOTIDE SEQUENCE [LARGE SCALE GENOMIC DNA]</scope>
    <source>
        <strain evidence="10">CY1</strain>
    </source>
</reference>
<dbReference type="Proteomes" id="UP000190626">
    <property type="component" value="Unassembled WGS sequence"/>
</dbReference>
<evidence type="ECO:0000256" key="5">
    <source>
        <dbReference type="ARBA" id="ARBA00022989"/>
    </source>
</evidence>
<keyword evidence="2 7" id="KW-0813">Transport</keyword>
<sequence>MRQSHRLDYRPYLCILPALIGCLVFTVYPVIYLFYLSLYKVDLLSNTWLFVSLQNYLDLAHSQGFLEVLRNSVMYSFFTVAISCCLSLILALLLNRPGRLHQFVQTAVFSPHIIPLVSISLLWMWMMDKDYGLLNLMLQWLHLPKLMWIDSPATSLMSLILVAIWKSLGFNILLIIAGMHAIPVPVLEAARLDSANPFKLVTKIIIPLLSPTLFFMLTVNIISSLQVFDSVKVLTSGGPSNSSNVLVYWIYQTGFEFYKFGEASTGAVILFVIVSMVTMANFLILRSRIHYH</sequence>
<evidence type="ECO:0000256" key="7">
    <source>
        <dbReference type="RuleBase" id="RU363032"/>
    </source>
</evidence>
<feature type="transmembrane region" description="Helical" evidence="7">
    <location>
        <begin position="12"/>
        <end position="35"/>
    </location>
</feature>
<dbReference type="PROSITE" id="PS50928">
    <property type="entry name" value="ABC_TM1"/>
    <property type="match status" value="1"/>
</dbReference>
<evidence type="ECO:0000256" key="6">
    <source>
        <dbReference type="ARBA" id="ARBA00023136"/>
    </source>
</evidence>
<feature type="transmembrane region" description="Helical" evidence="7">
    <location>
        <begin position="106"/>
        <end position="126"/>
    </location>
</feature>
<dbReference type="RefSeq" id="WP_079419735.1">
    <property type="nucleotide sequence ID" value="NZ_MBTG01000052.1"/>
</dbReference>
<dbReference type="GO" id="GO:0055085">
    <property type="term" value="P:transmembrane transport"/>
    <property type="evidence" value="ECO:0007669"/>
    <property type="project" value="InterPro"/>
</dbReference>
<feature type="transmembrane region" description="Helical" evidence="7">
    <location>
        <begin position="263"/>
        <end position="285"/>
    </location>
</feature>
<gene>
    <name evidence="9" type="ORF">BC351_39350</name>
</gene>
<evidence type="ECO:0000259" key="8">
    <source>
        <dbReference type="PROSITE" id="PS50928"/>
    </source>
</evidence>
<name>A0A1V4HA93_9BACL</name>
<evidence type="ECO:0000313" key="10">
    <source>
        <dbReference type="Proteomes" id="UP000190626"/>
    </source>
</evidence>
<dbReference type="AlphaFoldDB" id="A0A1V4HA93"/>
<keyword evidence="6 7" id="KW-0472">Membrane</keyword>
<evidence type="ECO:0000256" key="3">
    <source>
        <dbReference type="ARBA" id="ARBA00022475"/>
    </source>
</evidence>
<dbReference type="Pfam" id="PF00528">
    <property type="entry name" value="BPD_transp_1"/>
    <property type="match status" value="1"/>
</dbReference>
<dbReference type="OrthoDB" id="9788108at2"/>
<dbReference type="InterPro" id="IPR035906">
    <property type="entry name" value="MetI-like_sf"/>
</dbReference>
<keyword evidence="3" id="KW-1003">Cell membrane</keyword>
<keyword evidence="10" id="KW-1185">Reference proteome</keyword>
<dbReference type="CDD" id="cd06261">
    <property type="entry name" value="TM_PBP2"/>
    <property type="match status" value="1"/>
</dbReference>
<dbReference type="SUPFAM" id="SSF161098">
    <property type="entry name" value="MetI-like"/>
    <property type="match status" value="1"/>
</dbReference>
<feature type="domain" description="ABC transmembrane type-1" evidence="8">
    <location>
        <begin position="69"/>
        <end position="281"/>
    </location>
</feature>
<dbReference type="InterPro" id="IPR051393">
    <property type="entry name" value="ABC_transporter_permease"/>
</dbReference>
<dbReference type="GO" id="GO:0005886">
    <property type="term" value="C:plasma membrane"/>
    <property type="evidence" value="ECO:0007669"/>
    <property type="project" value="UniProtKB-SubCell"/>
</dbReference>
<protein>
    <submittedName>
        <fullName evidence="9">ABC transporter permease</fullName>
    </submittedName>
</protein>
<dbReference type="PANTHER" id="PTHR30193">
    <property type="entry name" value="ABC TRANSPORTER PERMEASE PROTEIN"/>
    <property type="match status" value="1"/>
</dbReference>
<dbReference type="InterPro" id="IPR000515">
    <property type="entry name" value="MetI-like"/>
</dbReference>
<feature type="transmembrane region" description="Helical" evidence="7">
    <location>
        <begin position="73"/>
        <end position="94"/>
    </location>
</feature>
<feature type="transmembrane region" description="Helical" evidence="7">
    <location>
        <begin position="204"/>
        <end position="222"/>
    </location>
</feature>
<organism evidence="9 10">
    <name type="scientific">Paenibacillus ferrarius</name>
    <dbReference type="NCBI Taxonomy" id="1469647"/>
    <lineage>
        <taxon>Bacteria</taxon>
        <taxon>Bacillati</taxon>
        <taxon>Bacillota</taxon>
        <taxon>Bacilli</taxon>
        <taxon>Bacillales</taxon>
        <taxon>Paenibacillaceae</taxon>
        <taxon>Paenibacillus</taxon>
    </lineage>
</organism>
<proteinExistence type="inferred from homology"/>
<evidence type="ECO:0000313" key="9">
    <source>
        <dbReference type="EMBL" id="OPH47877.1"/>
    </source>
</evidence>
<keyword evidence="4 7" id="KW-0812">Transmembrane</keyword>
<keyword evidence="5 7" id="KW-1133">Transmembrane helix</keyword>
<comment type="similarity">
    <text evidence="7">Belongs to the binding-protein-dependent transport system permease family.</text>
</comment>
<dbReference type="PROSITE" id="PS51257">
    <property type="entry name" value="PROKAR_LIPOPROTEIN"/>
    <property type="match status" value="1"/>
</dbReference>
<evidence type="ECO:0000256" key="4">
    <source>
        <dbReference type="ARBA" id="ARBA00022692"/>
    </source>
</evidence>
<evidence type="ECO:0000256" key="1">
    <source>
        <dbReference type="ARBA" id="ARBA00004651"/>
    </source>
</evidence>
<evidence type="ECO:0000256" key="2">
    <source>
        <dbReference type="ARBA" id="ARBA00022448"/>
    </source>
</evidence>